<evidence type="ECO:0000259" key="10">
    <source>
        <dbReference type="PROSITE" id="PS50222"/>
    </source>
</evidence>
<keyword evidence="2" id="KW-0723">Serine/threonine-protein kinase</keyword>
<evidence type="ECO:0000256" key="1">
    <source>
        <dbReference type="ARBA" id="ARBA00001946"/>
    </source>
</evidence>
<comment type="cofactor">
    <cofactor evidence="1">
        <name>Mg(2+)</name>
        <dbReference type="ChEBI" id="CHEBI:18420"/>
    </cofactor>
</comment>
<keyword evidence="5 11" id="KW-0418">Kinase</keyword>
<evidence type="ECO:0000256" key="2">
    <source>
        <dbReference type="ARBA" id="ARBA00022527"/>
    </source>
</evidence>
<dbReference type="Gene3D" id="1.10.510.10">
    <property type="entry name" value="Transferase(Phosphotransferase) domain 1"/>
    <property type="match status" value="1"/>
</dbReference>
<dbReference type="InParanoid" id="D7FRN5"/>
<dbReference type="Pfam" id="PF08613">
    <property type="entry name" value="Cyclin"/>
    <property type="match status" value="1"/>
</dbReference>
<dbReference type="Gene3D" id="1.10.472.10">
    <property type="entry name" value="Cyclin-like"/>
    <property type="match status" value="1"/>
</dbReference>
<evidence type="ECO:0000256" key="5">
    <source>
        <dbReference type="ARBA" id="ARBA00022777"/>
    </source>
</evidence>
<dbReference type="PROSITE" id="PS50011">
    <property type="entry name" value="PROTEIN_KINASE_DOM"/>
    <property type="match status" value="1"/>
</dbReference>
<dbReference type="OrthoDB" id="4062651at2759"/>
<dbReference type="SUPFAM" id="SSF56112">
    <property type="entry name" value="Protein kinase-like (PK-like)"/>
    <property type="match status" value="1"/>
</dbReference>
<dbReference type="InterPro" id="IPR000719">
    <property type="entry name" value="Prot_kinase_dom"/>
</dbReference>
<dbReference type="InterPro" id="IPR050205">
    <property type="entry name" value="CDPK_Ser/Thr_kinases"/>
</dbReference>
<organism evidence="11 12">
    <name type="scientific">Ectocarpus siliculosus</name>
    <name type="common">Brown alga</name>
    <name type="synonym">Conferva siliculosa</name>
    <dbReference type="NCBI Taxonomy" id="2880"/>
    <lineage>
        <taxon>Eukaryota</taxon>
        <taxon>Sar</taxon>
        <taxon>Stramenopiles</taxon>
        <taxon>Ochrophyta</taxon>
        <taxon>PX clade</taxon>
        <taxon>Phaeophyceae</taxon>
        <taxon>Ectocarpales</taxon>
        <taxon>Ectocarpaceae</taxon>
        <taxon>Ectocarpus</taxon>
    </lineage>
</organism>
<feature type="region of interest" description="Disordered" evidence="8">
    <location>
        <begin position="25"/>
        <end position="46"/>
    </location>
</feature>
<name>D7FRN5_ECTSI</name>
<reference evidence="11 12" key="1">
    <citation type="journal article" date="2010" name="Nature">
        <title>The Ectocarpus genome and the independent evolution of multicellularity in brown algae.</title>
        <authorList>
            <person name="Cock J.M."/>
            <person name="Sterck L."/>
            <person name="Rouze P."/>
            <person name="Scornet D."/>
            <person name="Allen A.E."/>
            <person name="Amoutzias G."/>
            <person name="Anthouard V."/>
            <person name="Artiguenave F."/>
            <person name="Aury J.M."/>
            <person name="Badger J.H."/>
            <person name="Beszteri B."/>
            <person name="Billiau K."/>
            <person name="Bonnet E."/>
            <person name="Bothwell J.H."/>
            <person name="Bowler C."/>
            <person name="Boyen C."/>
            <person name="Brownlee C."/>
            <person name="Carrano C.J."/>
            <person name="Charrier B."/>
            <person name="Cho G.Y."/>
            <person name="Coelho S.M."/>
            <person name="Collen J."/>
            <person name="Corre E."/>
            <person name="Da Silva C."/>
            <person name="Delage L."/>
            <person name="Delaroque N."/>
            <person name="Dittami S.M."/>
            <person name="Doulbeau S."/>
            <person name="Elias M."/>
            <person name="Farnham G."/>
            <person name="Gachon C.M."/>
            <person name="Gschloessl B."/>
            <person name="Heesch S."/>
            <person name="Jabbari K."/>
            <person name="Jubin C."/>
            <person name="Kawai H."/>
            <person name="Kimura K."/>
            <person name="Kloareg B."/>
            <person name="Kupper F.C."/>
            <person name="Lang D."/>
            <person name="Le Bail A."/>
            <person name="Leblanc C."/>
            <person name="Lerouge P."/>
            <person name="Lohr M."/>
            <person name="Lopez P.J."/>
            <person name="Martens C."/>
            <person name="Maumus F."/>
            <person name="Michel G."/>
            <person name="Miranda-Saavedra D."/>
            <person name="Morales J."/>
            <person name="Moreau H."/>
            <person name="Motomura T."/>
            <person name="Nagasato C."/>
            <person name="Napoli C.A."/>
            <person name="Nelson D.R."/>
            <person name="Nyvall-Collen P."/>
            <person name="Peters A.F."/>
            <person name="Pommier C."/>
            <person name="Potin P."/>
            <person name="Poulain J."/>
            <person name="Quesneville H."/>
            <person name="Read B."/>
            <person name="Rensing S.A."/>
            <person name="Ritter A."/>
            <person name="Rousvoal S."/>
            <person name="Samanta M."/>
            <person name="Samson G."/>
            <person name="Schroeder D.C."/>
            <person name="Segurens B."/>
            <person name="Strittmatter M."/>
            <person name="Tonon T."/>
            <person name="Tregear J.W."/>
            <person name="Valentin K."/>
            <person name="von Dassow P."/>
            <person name="Yamagishi T."/>
            <person name="Van de Peer Y."/>
            <person name="Wincker P."/>
        </authorList>
    </citation>
    <scope>NUCLEOTIDE SEQUENCE [LARGE SCALE GENOMIC DNA]</scope>
    <source>
        <strain evidence="12">Ec32 / CCAP1310/4</strain>
    </source>
</reference>
<dbReference type="InterPro" id="IPR013922">
    <property type="entry name" value="Cyclin_PHO80-like"/>
</dbReference>
<dbReference type="CDD" id="cd00051">
    <property type="entry name" value="EFh"/>
    <property type="match status" value="1"/>
</dbReference>
<feature type="domain" description="EF-hand" evidence="10">
    <location>
        <begin position="798"/>
        <end position="833"/>
    </location>
</feature>
<dbReference type="EMBL" id="FN648394">
    <property type="protein sequence ID" value="CBJ30826.1"/>
    <property type="molecule type" value="Genomic_DNA"/>
</dbReference>
<evidence type="ECO:0000256" key="3">
    <source>
        <dbReference type="ARBA" id="ARBA00022679"/>
    </source>
</evidence>
<comment type="similarity">
    <text evidence="7">Belongs to the protein kinase superfamily. Ser/Thr protein kinase family. CDPK subfamily.</text>
</comment>
<dbReference type="Pfam" id="PF00069">
    <property type="entry name" value="Pkinase"/>
    <property type="match status" value="1"/>
</dbReference>
<dbReference type="PROSITE" id="PS50222">
    <property type="entry name" value="EF_HAND_2"/>
    <property type="match status" value="2"/>
</dbReference>
<dbReference type="InterPro" id="IPR002048">
    <property type="entry name" value="EF_hand_dom"/>
</dbReference>
<feature type="domain" description="EF-hand" evidence="10">
    <location>
        <begin position="718"/>
        <end position="753"/>
    </location>
</feature>
<keyword evidence="12" id="KW-1185">Reference proteome</keyword>
<dbReference type="SUPFAM" id="SSF47954">
    <property type="entry name" value="Cyclin-like"/>
    <property type="match status" value="1"/>
</dbReference>
<feature type="region of interest" description="Disordered" evidence="8">
    <location>
        <begin position="1"/>
        <end position="20"/>
    </location>
</feature>
<dbReference type="AlphaFoldDB" id="D7FRN5"/>
<dbReference type="CDD" id="cd20540">
    <property type="entry name" value="CYCLIN_CCNY_like"/>
    <property type="match status" value="1"/>
</dbReference>
<keyword evidence="3 11" id="KW-0808">Transferase</keyword>
<evidence type="ECO:0000313" key="11">
    <source>
        <dbReference type="EMBL" id="CBJ30826.1"/>
    </source>
</evidence>
<dbReference type="GO" id="GO:0019901">
    <property type="term" value="F:protein kinase binding"/>
    <property type="evidence" value="ECO:0007669"/>
    <property type="project" value="InterPro"/>
</dbReference>
<dbReference type="InterPro" id="IPR011992">
    <property type="entry name" value="EF-hand-dom_pair"/>
</dbReference>
<dbReference type="InterPro" id="IPR036915">
    <property type="entry name" value="Cyclin-like_sf"/>
</dbReference>
<feature type="compositionally biased region" description="Low complexity" evidence="8">
    <location>
        <begin position="73"/>
        <end position="84"/>
    </location>
</feature>
<evidence type="ECO:0000256" key="8">
    <source>
        <dbReference type="SAM" id="MobiDB-lite"/>
    </source>
</evidence>
<evidence type="ECO:0000313" key="12">
    <source>
        <dbReference type="Proteomes" id="UP000002630"/>
    </source>
</evidence>
<dbReference type="GO" id="GO:0005524">
    <property type="term" value="F:ATP binding"/>
    <property type="evidence" value="ECO:0007669"/>
    <property type="project" value="UniProtKB-KW"/>
</dbReference>
<dbReference type="STRING" id="2880.D7FRN5"/>
<dbReference type="Gene3D" id="1.10.238.10">
    <property type="entry name" value="EF-hand"/>
    <property type="match status" value="2"/>
</dbReference>
<keyword evidence="6" id="KW-0067">ATP-binding</keyword>
<feature type="region of interest" description="Disordered" evidence="8">
    <location>
        <begin position="69"/>
        <end position="105"/>
    </location>
</feature>
<evidence type="ECO:0000256" key="7">
    <source>
        <dbReference type="ARBA" id="ARBA00024334"/>
    </source>
</evidence>
<dbReference type="PANTHER" id="PTHR24349">
    <property type="entry name" value="SERINE/THREONINE-PROTEIN KINASE"/>
    <property type="match status" value="1"/>
</dbReference>
<gene>
    <name evidence="11" type="primary">CDPK</name>
    <name evidence="11" type="ORF">Esi_0216_0056</name>
</gene>
<protein>
    <submittedName>
        <fullName evidence="11">Calcium-dependent protein kinase</fullName>
        <ecNumber evidence="11">2.7.11.1</ecNumber>
    </submittedName>
</protein>
<dbReference type="EC" id="2.7.11.1" evidence="11"/>
<feature type="domain" description="Protein kinase" evidence="9">
    <location>
        <begin position="339"/>
        <end position="676"/>
    </location>
</feature>
<dbReference type="EMBL" id="FN649751">
    <property type="protein sequence ID" value="CBJ30826.1"/>
    <property type="molecule type" value="Genomic_DNA"/>
</dbReference>
<keyword evidence="4" id="KW-0547">Nucleotide-binding</keyword>
<evidence type="ECO:0000256" key="6">
    <source>
        <dbReference type="ARBA" id="ARBA00022840"/>
    </source>
</evidence>
<accession>D7FRN5</accession>
<dbReference type="Pfam" id="PF13499">
    <property type="entry name" value="EF-hand_7"/>
    <property type="match status" value="1"/>
</dbReference>
<dbReference type="GO" id="GO:0004674">
    <property type="term" value="F:protein serine/threonine kinase activity"/>
    <property type="evidence" value="ECO:0007669"/>
    <property type="project" value="UniProtKB-KW"/>
</dbReference>
<dbReference type="SUPFAM" id="SSF47473">
    <property type="entry name" value="EF-hand"/>
    <property type="match status" value="1"/>
</dbReference>
<evidence type="ECO:0000259" key="9">
    <source>
        <dbReference type="PROSITE" id="PS50011"/>
    </source>
</evidence>
<dbReference type="InterPro" id="IPR011009">
    <property type="entry name" value="Kinase-like_dom_sf"/>
</dbReference>
<dbReference type="Proteomes" id="UP000002630">
    <property type="component" value="Linkage Group LG26"/>
</dbReference>
<evidence type="ECO:0000256" key="4">
    <source>
        <dbReference type="ARBA" id="ARBA00022741"/>
    </source>
</evidence>
<dbReference type="SMART" id="SM00220">
    <property type="entry name" value="S_TKc"/>
    <property type="match status" value="1"/>
</dbReference>
<dbReference type="GO" id="GO:0005509">
    <property type="term" value="F:calcium ion binding"/>
    <property type="evidence" value="ECO:0007669"/>
    <property type="project" value="InterPro"/>
</dbReference>
<proteinExistence type="inferred from homology"/>
<sequence>MHGAPILARTSGPGSASSWRSTIIMGNNASSPTDRRSTASARGPAHWGSAEAAVNMDVMGPAGTLGWADSCNTMDSTMDTTPSSGEEGGVPLTRRLSSKTKRQISEEEQEFFDSMELNIQRKQSYGGPIPPEPEPHQWTNFIGGTLNSVSREHKPHYMFRTVPYMDMDILHKHNKHLNWGAARPAKLPLKRRNSSSSVELCLFIDDLDVQAMIKVTSLVLHHHISEGCAMSWPIDPRFNIFNDPPGMEVLEFYSYVFKTAQLEKDCVIMSLVYIERVLTETAGKLRIFRKNWRSVVLCGLILASKIWDDLSMWNCDFSKVGRCSLRRINELEVAVLQVLQYNVRVASSLFASYYFRMRHWCILLGVETPGLYDASPPRRRSESFKATEALAIEEAAARAAAAARAGENEALRVRREAAEAAAALVVEEDLEGLGGAGEGGRRGGGAVVGGGKERDNLLQIGGATRAPEGRRARGVPGISHRLDGRVYRSCYSRLPPSLEELVDMTQTDAGGRQGHYSEKRCCELVRKMLSAVRHCHAHGLCHRDLKLENWVFESDKPDAELKLIDFGLSTYFGKDEVMHVPVGTPYSIAPECLTGGYTLQCDVWSVGVLAFMMLAGKPPFTGRDDFEVLEAVKAGTWEWPEHVSVSEEAKAFVAGLLVVDPAQRLTCEQALKHRWMQSTQSEVELPNPLVMDSLQSFESLGTIKKLVLRMIAFTLEAWQVESLRCEFRKCDRACNGLITLQELRVSLAQQGLLSNGRDAVGLGKMLDAAQGGPGDAGVIRYNDFLAASLMSSKDNSILDDAILQAAFDRFDRSQAGEITGRDLRLFLGKELDDNEIDKMLKEAGLQHGGSMSFEEFKELMQTTLYSPTLSRAGSCPPPDS</sequence>